<proteinExistence type="predicted"/>
<reference evidence="2 3" key="1">
    <citation type="submission" date="2023-09" db="EMBL/GenBank/DDBJ databases">
        <title>Whole genome shotgun sequencing (WGS) of Bosea sp. ZW T0_25, isolated from stored onions (Allium cepa).</title>
        <authorList>
            <person name="Stoll D.A."/>
            <person name="Huch M."/>
        </authorList>
    </citation>
    <scope>NUCLEOTIDE SEQUENCE [LARGE SCALE GENOMIC DNA]</scope>
    <source>
        <strain evidence="2 3">ZW T0_25</strain>
    </source>
</reference>
<organism evidence="2 3">
    <name type="scientific">Bosea rubneri</name>
    <dbReference type="NCBI Taxonomy" id="3075434"/>
    <lineage>
        <taxon>Bacteria</taxon>
        <taxon>Pseudomonadati</taxon>
        <taxon>Pseudomonadota</taxon>
        <taxon>Alphaproteobacteria</taxon>
        <taxon>Hyphomicrobiales</taxon>
        <taxon>Boseaceae</taxon>
        <taxon>Bosea</taxon>
    </lineage>
</organism>
<evidence type="ECO:0000259" key="1">
    <source>
        <dbReference type="SMART" id="SM00858"/>
    </source>
</evidence>
<dbReference type="InterPro" id="IPR036291">
    <property type="entry name" value="NAD(P)-bd_dom_sf"/>
</dbReference>
<gene>
    <name evidence="2" type="ORF">RKE40_15775</name>
</gene>
<dbReference type="PANTHER" id="PTHR37850">
    <property type="entry name" value="STRU PROTEIN"/>
    <property type="match status" value="1"/>
</dbReference>
<dbReference type="InterPro" id="IPR005106">
    <property type="entry name" value="Asp/hSer_DH_NAD-bd"/>
</dbReference>
<keyword evidence="3" id="KW-1185">Reference proteome</keyword>
<dbReference type="Proteomes" id="UP001254257">
    <property type="component" value="Unassembled WGS sequence"/>
</dbReference>
<dbReference type="Pfam" id="PF03447">
    <property type="entry name" value="NAD_binding_3"/>
    <property type="match status" value="1"/>
</dbReference>
<accession>A0ABU3S997</accession>
<dbReference type="SUPFAM" id="SSF51735">
    <property type="entry name" value="NAD(P)-binding Rossmann-fold domains"/>
    <property type="match status" value="1"/>
</dbReference>
<dbReference type="InterPro" id="IPR048423">
    <property type="entry name" value="DRL_cat"/>
</dbReference>
<protein>
    <submittedName>
        <fullName evidence="2">Homoserine dehydrogenase</fullName>
    </submittedName>
</protein>
<dbReference type="Gene3D" id="3.40.50.720">
    <property type="entry name" value="NAD(P)-binding Rossmann-like Domain"/>
    <property type="match status" value="1"/>
</dbReference>
<dbReference type="CDD" id="cd11616">
    <property type="entry name" value="SAF_DH_OX_like"/>
    <property type="match status" value="1"/>
</dbReference>
<name>A0ABU3S997_9HYPH</name>
<sequence length="451" mass="46913">MAAAFSPPMGASPTAGLTLAEALEQRERAGRPVRVGLIGAGQMGTDIVVQIAQMPGIAIAAVADIAPERVAQAAALAGSAADIVSDAAGIEAAQRKGRIAATTSLDLICNSPAVDVIIDATGNPEAGSRVALAAIAARKHIVMMNVEADITIGSYLAAEAAKAGVVYTLGAGDEPAAAMELINFVRAMGYPVVAAGKGKNNPFRIDAVPADYVEEATRRNMNPRMLVEFVDGSKTMVEMVAIANACGFVPDIPGMHGPEAPRAELQNYFCPKEEGGLLSRKGVVDFTVAKGVAPGVFCVAEMRHPRVRERMSDLHLGPGPYYSFFRPYHLTSLEVPLSAAAAVLFGLSHMRPLPVPSAEVGCVAKRDLSVGETLDAIGEYAYRGFALSRADAQARNALPIGLAQGAAVTRAVRKGELITLADATPDQRLKIVEVRRAQDAMVAALGGGIQA</sequence>
<dbReference type="Pfam" id="PF08666">
    <property type="entry name" value="SAF"/>
    <property type="match status" value="1"/>
</dbReference>
<dbReference type="EMBL" id="JAWDID010000023">
    <property type="protein sequence ID" value="MDU0341356.1"/>
    <property type="molecule type" value="Genomic_DNA"/>
</dbReference>
<dbReference type="SMART" id="SM00858">
    <property type="entry name" value="SAF"/>
    <property type="match status" value="1"/>
</dbReference>
<dbReference type="RefSeq" id="WP_316019184.1">
    <property type="nucleotide sequence ID" value="NZ_JAWDID010000023.1"/>
</dbReference>
<dbReference type="PANTHER" id="PTHR37850:SF2">
    <property type="entry name" value="SAF DOMAIN PROTEIN"/>
    <property type="match status" value="1"/>
</dbReference>
<evidence type="ECO:0000313" key="3">
    <source>
        <dbReference type="Proteomes" id="UP001254257"/>
    </source>
</evidence>
<feature type="domain" description="SAF" evidence="1">
    <location>
        <begin position="359"/>
        <end position="424"/>
    </location>
</feature>
<comment type="caution">
    <text evidence="2">The sequence shown here is derived from an EMBL/GenBank/DDBJ whole genome shotgun (WGS) entry which is preliminary data.</text>
</comment>
<dbReference type="Pfam" id="PF21135">
    <property type="entry name" value="DRL_cat"/>
    <property type="match status" value="1"/>
</dbReference>
<evidence type="ECO:0000313" key="2">
    <source>
        <dbReference type="EMBL" id="MDU0341356.1"/>
    </source>
</evidence>
<dbReference type="InterPro" id="IPR013974">
    <property type="entry name" value="SAF"/>
</dbReference>